<dbReference type="CDD" id="cd04301">
    <property type="entry name" value="NAT_SF"/>
    <property type="match status" value="1"/>
</dbReference>
<dbReference type="PANTHER" id="PTHR30602:SF12">
    <property type="entry name" value="AMINO-ACID ACETYLTRANSFERASE NAGS1, CHLOROPLASTIC-RELATED"/>
    <property type="match status" value="1"/>
</dbReference>
<comment type="caution">
    <text evidence="4">The sequence shown here is derived from an EMBL/GenBank/DDBJ whole genome shotgun (WGS) entry which is preliminary data.</text>
</comment>
<accession>A0ABS2WT93</accession>
<dbReference type="InterPro" id="IPR000182">
    <property type="entry name" value="GNAT_dom"/>
</dbReference>
<evidence type="ECO:0000313" key="4">
    <source>
        <dbReference type="EMBL" id="MBN2964740.1"/>
    </source>
</evidence>
<dbReference type="Gene3D" id="3.40.630.30">
    <property type="match status" value="1"/>
</dbReference>
<dbReference type="NCBIfam" id="NF005840">
    <property type="entry name" value="PRK07757.1"/>
    <property type="match status" value="1"/>
</dbReference>
<dbReference type="InterPro" id="IPR010167">
    <property type="entry name" value="NH2A_AcTrfase"/>
</dbReference>
<dbReference type="EMBL" id="JAFHKK010000016">
    <property type="protein sequence ID" value="MBN2964740.1"/>
    <property type="molecule type" value="Genomic_DNA"/>
</dbReference>
<dbReference type="PANTHER" id="PTHR30602">
    <property type="entry name" value="AMINO-ACID ACETYLTRANSFERASE"/>
    <property type="match status" value="1"/>
</dbReference>
<sequence length="152" mass="17123">MITYKKATLQDIAAMQALVKPEVDKGIILHRSSDEMATNIRSYMLAFEDEVLAGFGALHFHAPTLAEVRSLIVSDTLRGKGVGSHIVKALLAEAKTYGVKQVFTLTYQKAFFERLDFREIPKEDLPAHKIWADCIKCKYFPVCEEIALIYSL</sequence>
<dbReference type="Proteomes" id="UP000703590">
    <property type="component" value="Unassembled WGS sequence"/>
</dbReference>
<dbReference type="SUPFAM" id="SSF55729">
    <property type="entry name" value="Acyl-CoA N-acyltransferases (Nat)"/>
    <property type="match status" value="1"/>
</dbReference>
<evidence type="ECO:0000259" key="3">
    <source>
        <dbReference type="PROSITE" id="PS51186"/>
    </source>
</evidence>
<organism evidence="4 5">
    <name type="scientific">Sulfurospirillum tamanense</name>
    <dbReference type="NCBI Taxonomy" id="2813362"/>
    <lineage>
        <taxon>Bacteria</taxon>
        <taxon>Pseudomonadati</taxon>
        <taxon>Campylobacterota</taxon>
        <taxon>Epsilonproteobacteria</taxon>
        <taxon>Campylobacterales</taxon>
        <taxon>Sulfurospirillaceae</taxon>
        <taxon>Sulfurospirillum</taxon>
    </lineage>
</organism>
<evidence type="ECO:0000256" key="1">
    <source>
        <dbReference type="ARBA" id="ARBA00022679"/>
    </source>
</evidence>
<feature type="domain" description="N-acetyltransferase" evidence="3">
    <location>
        <begin position="2"/>
        <end position="141"/>
    </location>
</feature>
<reference evidence="4" key="2">
    <citation type="submission" date="2021-02" db="EMBL/GenBank/DDBJ databases">
        <authorList>
            <person name="Merkel A.Y."/>
        </authorList>
    </citation>
    <scope>NUCLEOTIDE SEQUENCE</scope>
    <source>
        <strain evidence="4">T05b</strain>
    </source>
</reference>
<proteinExistence type="predicted"/>
<dbReference type="PROSITE" id="PS51186">
    <property type="entry name" value="GNAT"/>
    <property type="match status" value="1"/>
</dbReference>
<protein>
    <submittedName>
        <fullName evidence="4">N-acetyltransferase</fullName>
    </submittedName>
</protein>
<dbReference type="InterPro" id="IPR016181">
    <property type="entry name" value="Acyl_CoA_acyltransferase"/>
</dbReference>
<keyword evidence="2" id="KW-0012">Acyltransferase</keyword>
<evidence type="ECO:0000313" key="5">
    <source>
        <dbReference type="Proteomes" id="UP000703590"/>
    </source>
</evidence>
<name>A0ABS2WT93_9BACT</name>
<keyword evidence="5" id="KW-1185">Reference proteome</keyword>
<dbReference type="Pfam" id="PF00583">
    <property type="entry name" value="Acetyltransf_1"/>
    <property type="match status" value="1"/>
</dbReference>
<reference evidence="4" key="1">
    <citation type="submission" date="2021-02" db="EMBL/GenBank/DDBJ databases">
        <title>Sulfurospirillum tamanensis sp. nov.</title>
        <authorList>
            <person name="Frolova A."/>
            <person name="Merkel A."/>
            <person name="Slobodkin A."/>
        </authorList>
    </citation>
    <scope>NUCLEOTIDE SEQUENCE</scope>
    <source>
        <strain evidence="4">T05b</strain>
    </source>
</reference>
<keyword evidence="1" id="KW-0808">Transferase</keyword>
<dbReference type="RefSeq" id="WP_205459291.1">
    <property type="nucleotide sequence ID" value="NZ_JAFHKK010000016.1"/>
</dbReference>
<evidence type="ECO:0000256" key="2">
    <source>
        <dbReference type="ARBA" id="ARBA00023315"/>
    </source>
</evidence>
<gene>
    <name evidence="4" type="ORF">JWV37_08100</name>
</gene>